<accession>A0A1M5WQK3</accession>
<dbReference type="PANTHER" id="PTHR35535">
    <property type="entry name" value="HEAT SHOCK PROTEIN HSLJ"/>
    <property type="match status" value="1"/>
</dbReference>
<keyword evidence="1" id="KW-1133">Transmembrane helix</keyword>
<dbReference type="Gene3D" id="2.40.128.270">
    <property type="match status" value="1"/>
</dbReference>
<dbReference type="Pfam" id="PF03724">
    <property type="entry name" value="META"/>
    <property type="match status" value="1"/>
</dbReference>
<organism evidence="3 4">
    <name type="scientific">Chryseobacterium oranimense</name>
    <dbReference type="NCBI Taxonomy" id="421058"/>
    <lineage>
        <taxon>Bacteria</taxon>
        <taxon>Pseudomonadati</taxon>
        <taxon>Bacteroidota</taxon>
        <taxon>Flavobacteriia</taxon>
        <taxon>Flavobacteriales</taxon>
        <taxon>Weeksellaceae</taxon>
        <taxon>Chryseobacterium group</taxon>
        <taxon>Chryseobacterium</taxon>
    </lineage>
</organism>
<evidence type="ECO:0000313" key="3">
    <source>
        <dbReference type="EMBL" id="SHH89303.1"/>
    </source>
</evidence>
<dbReference type="InterPro" id="IPR053147">
    <property type="entry name" value="Hsp_HslJ-like"/>
</dbReference>
<dbReference type="InterPro" id="IPR038670">
    <property type="entry name" value="HslJ-like_sf"/>
</dbReference>
<keyword evidence="1" id="KW-0472">Membrane</keyword>
<feature type="transmembrane region" description="Helical" evidence="1">
    <location>
        <begin position="28"/>
        <end position="44"/>
    </location>
</feature>
<dbReference type="Proteomes" id="UP000184047">
    <property type="component" value="Unassembled WGS sequence"/>
</dbReference>
<feature type="domain" description="DUF306" evidence="2">
    <location>
        <begin position="55"/>
        <end position="165"/>
    </location>
</feature>
<keyword evidence="1" id="KW-0812">Transmembrane</keyword>
<dbReference type="STRING" id="421058.SAMN05421866_4160"/>
<reference evidence="4" key="1">
    <citation type="submission" date="2016-11" db="EMBL/GenBank/DDBJ databases">
        <authorList>
            <person name="Varghese N."/>
            <person name="Submissions S."/>
        </authorList>
    </citation>
    <scope>NUCLEOTIDE SEQUENCE [LARGE SCALE GENOMIC DNA]</scope>
    <source>
        <strain evidence="4">DSM 19055</strain>
    </source>
</reference>
<keyword evidence="3" id="KW-0346">Stress response</keyword>
<evidence type="ECO:0000259" key="2">
    <source>
        <dbReference type="Pfam" id="PF03724"/>
    </source>
</evidence>
<keyword evidence="4" id="KW-1185">Reference proteome</keyword>
<protein>
    <submittedName>
        <fullName evidence="3">Heat shock protein HslJ</fullName>
    </submittedName>
</protein>
<proteinExistence type="predicted"/>
<dbReference type="EMBL" id="FQWT01000008">
    <property type="protein sequence ID" value="SHH89303.1"/>
    <property type="molecule type" value="Genomic_DNA"/>
</dbReference>
<evidence type="ECO:0000256" key="1">
    <source>
        <dbReference type="SAM" id="Phobius"/>
    </source>
</evidence>
<dbReference type="eggNOG" id="COG3187">
    <property type="taxonomic scope" value="Bacteria"/>
</dbReference>
<dbReference type="PANTHER" id="PTHR35535:SF1">
    <property type="entry name" value="HEAT SHOCK PROTEIN HSLJ"/>
    <property type="match status" value="1"/>
</dbReference>
<dbReference type="AlphaFoldDB" id="A0A1M5WQK3"/>
<dbReference type="InterPro" id="IPR005184">
    <property type="entry name" value="DUF306_Meta_HslJ"/>
</dbReference>
<sequence>MDQDLRKWPPINLRPEYITTKIIIMKNLYYYLSAFLLFVCLTACKTTTPTAEKTTDITGKTWKLTELNGQPIQLKNPKNNPYFKLNTEGMRYEGHAGCNGFGGTYEIKPEVMRIKFNQGMSTMMACEDLETEQLFTKAVLAADNYSVNGNTLTLNKARMAPLAKFVLQP</sequence>
<evidence type="ECO:0000313" key="4">
    <source>
        <dbReference type="Proteomes" id="UP000184047"/>
    </source>
</evidence>
<name>A0A1M5WQK3_9FLAO</name>
<gene>
    <name evidence="3" type="ORF">SAMN05421866_4160</name>
</gene>